<feature type="transmembrane region" description="Helical" evidence="11">
    <location>
        <begin position="530"/>
        <end position="550"/>
    </location>
</feature>
<gene>
    <name evidence="16" type="ORF">NDU88_003232</name>
</gene>
<evidence type="ECO:0000256" key="2">
    <source>
        <dbReference type="ARBA" id="ARBA00004141"/>
    </source>
</evidence>
<dbReference type="InterPro" id="IPR042307">
    <property type="entry name" value="Reeler_sf"/>
</dbReference>
<evidence type="ECO:0000256" key="9">
    <source>
        <dbReference type="ARBA" id="ARBA00023136"/>
    </source>
</evidence>
<dbReference type="Pfam" id="PF03351">
    <property type="entry name" value="DOMON"/>
    <property type="match status" value="1"/>
</dbReference>
<feature type="transmembrane region" description="Helical" evidence="11">
    <location>
        <begin position="484"/>
        <end position="504"/>
    </location>
</feature>
<evidence type="ECO:0000259" key="14">
    <source>
        <dbReference type="PROSITE" id="PS50939"/>
    </source>
</evidence>
<feature type="transmembrane region" description="Helical" evidence="11">
    <location>
        <begin position="421"/>
        <end position="440"/>
    </location>
</feature>
<feature type="domain" description="Reelin" evidence="15">
    <location>
        <begin position="17"/>
        <end position="191"/>
    </location>
</feature>
<reference evidence="16" key="1">
    <citation type="journal article" date="2022" name="bioRxiv">
        <title>Sequencing and chromosome-scale assembly of the giantPleurodeles waltlgenome.</title>
        <authorList>
            <person name="Brown T."/>
            <person name="Elewa A."/>
            <person name="Iarovenko S."/>
            <person name="Subramanian E."/>
            <person name="Araus A.J."/>
            <person name="Petzold A."/>
            <person name="Susuki M."/>
            <person name="Suzuki K.-i.T."/>
            <person name="Hayashi T."/>
            <person name="Toyoda A."/>
            <person name="Oliveira C."/>
            <person name="Osipova E."/>
            <person name="Leigh N.D."/>
            <person name="Simon A."/>
            <person name="Yun M.H."/>
        </authorList>
    </citation>
    <scope>NUCLEOTIDE SEQUENCE</scope>
    <source>
        <strain evidence="16">20211129_DDA</strain>
        <tissue evidence="16">Liver</tissue>
    </source>
</reference>
<evidence type="ECO:0000256" key="6">
    <source>
        <dbReference type="ARBA" id="ARBA00022982"/>
    </source>
</evidence>
<dbReference type="PROSITE" id="PS50836">
    <property type="entry name" value="DOMON"/>
    <property type="match status" value="1"/>
</dbReference>
<comment type="similarity">
    <text evidence="3">Belongs to the FRRS1 family.</text>
</comment>
<dbReference type="PROSITE" id="PS50939">
    <property type="entry name" value="CYTOCHROME_B561"/>
    <property type="match status" value="1"/>
</dbReference>
<evidence type="ECO:0000256" key="5">
    <source>
        <dbReference type="ARBA" id="ARBA00022692"/>
    </source>
</evidence>
<dbReference type="InterPro" id="IPR051237">
    <property type="entry name" value="Ferric-chelate_Red/DefProt"/>
</dbReference>
<comment type="caution">
    <text evidence="16">The sequence shown here is derived from an EMBL/GenBank/DDBJ whole genome shotgun (WGS) entry which is preliminary data.</text>
</comment>
<keyword evidence="17" id="KW-1185">Reference proteome</keyword>
<evidence type="ECO:0000256" key="1">
    <source>
        <dbReference type="ARBA" id="ARBA00001970"/>
    </source>
</evidence>
<evidence type="ECO:0000256" key="10">
    <source>
        <dbReference type="ARBA" id="ARBA00023180"/>
    </source>
</evidence>
<dbReference type="AlphaFoldDB" id="A0AAV7T5L3"/>
<dbReference type="InterPro" id="IPR002861">
    <property type="entry name" value="Reeler_dom"/>
</dbReference>
<feature type="domain" description="DOMON" evidence="13">
    <location>
        <begin position="191"/>
        <end position="305"/>
    </location>
</feature>
<evidence type="ECO:0000256" key="8">
    <source>
        <dbReference type="ARBA" id="ARBA00023004"/>
    </source>
</evidence>
<comment type="cofactor">
    <cofactor evidence="1">
        <name>heme b</name>
        <dbReference type="ChEBI" id="CHEBI:60344"/>
    </cofactor>
</comment>
<dbReference type="InterPro" id="IPR005018">
    <property type="entry name" value="DOMON_domain"/>
</dbReference>
<dbReference type="Pfam" id="PF02014">
    <property type="entry name" value="Reeler"/>
    <property type="match status" value="1"/>
</dbReference>
<accession>A0AAV7T5L3</accession>
<evidence type="ECO:0000256" key="3">
    <source>
        <dbReference type="ARBA" id="ARBA00009195"/>
    </source>
</evidence>
<dbReference type="Proteomes" id="UP001066276">
    <property type="component" value="Chromosome 4_1"/>
</dbReference>
<keyword evidence="9 11" id="KW-0472">Membrane</keyword>
<dbReference type="SMART" id="SM00665">
    <property type="entry name" value="B561"/>
    <property type="match status" value="1"/>
</dbReference>
<evidence type="ECO:0000256" key="7">
    <source>
        <dbReference type="ARBA" id="ARBA00022989"/>
    </source>
</evidence>
<organism evidence="16 17">
    <name type="scientific">Pleurodeles waltl</name>
    <name type="common">Iberian ribbed newt</name>
    <dbReference type="NCBI Taxonomy" id="8319"/>
    <lineage>
        <taxon>Eukaryota</taxon>
        <taxon>Metazoa</taxon>
        <taxon>Chordata</taxon>
        <taxon>Craniata</taxon>
        <taxon>Vertebrata</taxon>
        <taxon>Euteleostomi</taxon>
        <taxon>Amphibia</taxon>
        <taxon>Batrachia</taxon>
        <taxon>Caudata</taxon>
        <taxon>Salamandroidea</taxon>
        <taxon>Salamandridae</taxon>
        <taxon>Pleurodelinae</taxon>
        <taxon>Pleurodeles</taxon>
    </lineage>
</organism>
<keyword evidence="12" id="KW-0732">Signal</keyword>
<dbReference type="Gene3D" id="2.60.40.4060">
    <property type="entry name" value="Reeler domain"/>
    <property type="match status" value="1"/>
</dbReference>
<evidence type="ECO:0000259" key="15">
    <source>
        <dbReference type="PROSITE" id="PS51019"/>
    </source>
</evidence>
<evidence type="ECO:0000256" key="12">
    <source>
        <dbReference type="SAM" id="SignalP"/>
    </source>
</evidence>
<evidence type="ECO:0000313" key="17">
    <source>
        <dbReference type="Proteomes" id="UP001066276"/>
    </source>
</evidence>
<dbReference type="PANTHER" id="PTHR45828:SF44">
    <property type="entry name" value="FERRIC-CHELATE REDUCTASE 1-RELATED"/>
    <property type="match status" value="1"/>
</dbReference>
<dbReference type="PROSITE" id="PS51019">
    <property type="entry name" value="REELIN"/>
    <property type="match status" value="1"/>
</dbReference>
<evidence type="ECO:0000256" key="4">
    <source>
        <dbReference type="ARBA" id="ARBA00022448"/>
    </source>
</evidence>
<dbReference type="CDD" id="cd09628">
    <property type="entry name" value="DOMON_SDR_2_like"/>
    <property type="match status" value="1"/>
</dbReference>
<name>A0AAV7T5L3_PLEWA</name>
<protein>
    <recommendedName>
        <fullName evidence="18">Ferric-chelate reductase 1</fullName>
    </recommendedName>
</protein>
<keyword evidence="7 11" id="KW-1133">Transmembrane helix</keyword>
<dbReference type="EMBL" id="JANPWB010000007">
    <property type="protein sequence ID" value="KAJ1171369.1"/>
    <property type="molecule type" value="Genomic_DNA"/>
</dbReference>
<dbReference type="PANTHER" id="PTHR45828">
    <property type="entry name" value="CYTOCHROME B561/FERRIC REDUCTASE TRANSMEMBRANE"/>
    <property type="match status" value="1"/>
</dbReference>
<dbReference type="SMART" id="SM00664">
    <property type="entry name" value="DoH"/>
    <property type="match status" value="1"/>
</dbReference>
<dbReference type="CDD" id="cd08544">
    <property type="entry name" value="Reeler"/>
    <property type="match status" value="1"/>
</dbReference>
<evidence type="ECO:0000313" key="16">
    <source>
        <dbReference type="EMBL" id="KAJ1171369.1"/>
    </source>
</evidence>
<proteinExistence type="inferred from homology"/>
<dbReference type="GO" id="GO:0016020">
    <property type="term" value="C:membrane"/>
    <property type="evidence" value="ECO:0007669"/>
    <property type="project" value="UniProtKB-SubCell"/>
</dbReference>
<keyword evidence="6" id="KW-0249">Electron transport</keyword>
<sequence length="553" mass="59993">MKMRAFQAVMALCWLHFTRVSSYPNGEVSISCGSMLPNHGENAPQTDAAPYRILVSKSTFIPEEQITVTLRANTGPFLGFLVEARAVGGDFTVGKFAVTDSNAQLLDCNGVASTAVSHTSRAPKSTVNITWTAPSGSGYVQFRGTFVQSFNRFWTGVQSQIVVPLQITSGNCDSEKLCFRNPSECNPATSSNCFFMSSVPATGGGFVFEMSAPSDGYVAIGFSSDKIMGNDDIYMCVLNTTQQIGIQHAISTGRNSPTIRPLGVVESPVTSFNNGNIKCTFVLRSNISLPSGEASNLYYIFLATGPVSAGAIGQHTQNPFITDQMADIMATRAQVLTTSSVTLNIRVHGALMLIAWMTTGSIGMVFARYLKNAAEKPVLGKALWFQVHVLMMVLTVALTITSFVVIFVAVMGWSYTAGAHAVLGCIVMILAFLQPIIALFRPGPKDSQRFIFNWFHALNAMVIKVLAVATLFLGFNLIDRSSNLWLPKVLGGFVGWEALTIVLLELNNHLKLKESNVYEFSERKVKNENIFVITYIIGNLAFLIALLVGIGQS</sequence>
<dbReference type="Gene3D" id="1.20.120.1770">
    <property type="match status" value="1"/>
</dbReference>
<evidence type="ECO:0000256" key="11">
    <source>
        <dbReference type="SAM" id="Phobius"/>
    </source>
</evidence>
<evidence type="ECO:0008006" key="18">
    <source>
        <dbReference type="Google" id="ProtNLM"/>
    </source>
</evidence>
<comment type="subcellular location">
    <subcellularLocation>
        <location evidence="2">Membrane</location>
        <topology evidence="2">Multi-pass membrane protein</topology>
    </subcellularLocation>
</comment>
<feature type="transmembrane region" description="Helical" evidence="11">
    <location>
        <begin position="349"/>
        <end position="370"/>
    </location>
</feature>
<keyword evidence="5 11" id="KW-0812">Transmembrane</keyword>
<feature type="transmembrane region" description="Helical" evidence="11">
    <location>
        <begin position="452"/>
        <end position="478"/>
    </location>
</feature>
<feature type="domain" description="Cytochrome b561" evidence="14">
    <location>
        <begin position="312"/>
        <end position="513"/>
    </location>
</feature>
<keyword evidence="10" id="KW-0325">Glycoprotein</keyword>
<feature type="chain" id="PRO_5043698096" description="Ferric-chelate reductase 1" evidence="12">
    <location>
        <begin position="23"/>
        <end position="553"/>
    </location>
</feature>
<dbReference type="InterPro" id="IPR006593">
    <property type="entry name" value="Cyt_b561/ferric_Rdtase_TM"/>
</dbReference>
<keyword evidence="8" id="KW-0408">Iron</keyword>
<dbReference type="CDD" id="cd08760">
    <property type="entry name" value="Cyt_b561_FRRS1_like"/>
    <property type="match status" value="1"/>
</dbReference>
<keyword evidence="4" id="KW-0813">Transport</keyword>
<feature type="transmembrane region" description="Helical" evidence="11">
    <location>
        <begin position="382"/>
        <end position="415"/>
    </location>
</feature>
<evidence type="ECO:0000259" key="13">
    <source>
        <dbReference type="PROSITE" id="PS50836"/>
    </source>
</evidence>
<feature type="signal peptide" evidence="12">
    <location>
        <begin position="1"/>
        <end position="22"/>
    </location>
</feature>